<dbReference type="eggNOG" id="COG2208">
    <property type="taxonomic scope" value="Bacteria"/>
</dbReference>
<feature type="domain" description="PPM-type phosphatase" evidence="3">
    <location>
        <begin position="167"/>
        <end position="409"/>
    </location>
</feature>
<accession>C9Z8R0</accession>
<evidence type="ECO:0000259" key="3">
    <source>
        <dbReference type="SMART" id="SM00331"/>
    </source>
</evidence>
<gene>
    <name evidence="4" type="ordered locus">SCAB_44731</name>
</gene>
<dbReference type="HOGENOM" id="CLU_045535_1_1_11"/>
<organism evidence="4 5">
    <name type="scientific">Streptomyces scabiei (strain 87.22)</name>
    <dbReference type="NCBI Taxonomy" id="680198"/>
    <lineage>
        <taxon>Bacteria</taxon>
        <taxon>Bacillati</taxon>
        <taxon>Actinomycetota</taxon>
        <taxon>Actinomycetes</taxon>
        <taxon>Kitasatosporales</taxon>
        <taxon>Streptomycetaceae</taxon>
        <taxon>Streptomyces</taxon>
    </lineage>
</organism>
<sequence>MRMRRAWRRASLRDMRVPMPGPRARREPDPVERHPPLRVRGHDITWLPPLVVLFAVPVVDWYTGGDFRIISWLVLVPGLAAAVCGVWTTALFAVLSMLMYFVGDNSWPHEYRTGLPDFVLVALGGILSVLACAVRLRGQERMLHMRAVVDTTRRILLRQLPPDVGGLDHAEIYLAADSQARVGGDFYDIQPSPHGTRVVVGDVQGKGLAAVEAASVLLGTFREAAYCEADPVTVAEHLETRMVRHVRYCAHVGRDDSERFATAVLLDFPELRSERTDWGPDLAGLDALTVDIVNFGHEPPLLVRPDGVRFLPLRDGLPLGLGELDPRTRRTATVRLAPDETLLLVTDGVTEARDGDGVFFPLREYLTRALVAGPAALDPAALVRLVRDGVLAHTGGGLDDDTTIFAVRRASEPMRRAPGTPR</sequence>
<keyword evidence="2" id="KW-0812">Transmembrane</keyword>
<evidence type="ECO:0000256" key="1">
    <source>
        <dbReference type="ARBA" id="ARBA00022801"/>
    </source>
</evidence>
<keyword evidence="5" id="KW-1185">Reference proteome</keyword>
<dbReference type="AlphaFoldDB" id="C9Z8R0"/>
<dbReference type="Pfam" id="PF07228">
    <property type="entry name" value="SpoIIE"/>
    <property type="match status" value="1"/>
</dbReference>
<protein>
    <submittedName>
        <fullName evidence="4">Putative regulatory protein phosphatase</fullName>
    </submittedName>
</protein>
<feature type="transmembrane region" description="Helical" evidence="2">
    <location>
        <begin position="72"/>
        <end position="98"/>
    </location>
</feature>
<dbReference type="SUPFAM" id="SSF81606">
    <property type="entry name" value="PP2C-like"/>
    <property type="match status" value="1"/>
</dbReference>
<proteinExistence type="predicted"/>
<dbReference type="GO" id="GO:0016791">
    <property type="term" value="F:phosphatase activity"/>
    <property type="evidence" value="ECO:0007669"/>
    <property type="project" value="TreeGrafter"/>
</dbReference>
<feature type="transmembrane region" description="Helical" evidence="2">
    <location>
        <begin position="118"/>
        <end position="136"/>
    </location>
</feature>
<dbReference type="KEGG" id="scb:SCAB_44731"/>
<reference evidence="4 5" key="1">
    <citation type="journal article" date="2010" name="Mol. Plant Microbe Interact.">
        <title>Streptomyces scabies 87-22 contains a coronafacic acid-like biosynthetic cluster that contributes to plant-microbe interactions.</title>
        <authorList>
            <person name="Bignell D.R."/>
            <person name="Seipke R.F."/>
            <person name="Huguet-Tapia J.C."/>
            <person name="Chambers A.H."/>
            <person name="Parry R.J."/>
            <person name="Loria R."/>
        </authorList>
    </citation>
    <scope>NUCLEOTIDE SEQUENCE [LARGE SCALE GENOMIC DNA]</scope>
    <source>
        <strain evidence="4 5">87.22</strain>
    </source>
</reference>
<keyword evidence="1" id="KW-0378">Hydrolase</keyword>
<dbReference type="Proteomes" id="UP000001444">
    <property type="component" value="Chromosome"/>
</dbReference>
<dbReference type="STRING" id="680198.SCAB_44731"/>
<name>C9Z8R0_STRSW</name>
<dbReference type="InterPro" id="IPR036457">
    <property type="entry name" value="PPM-type-like_dom_sf"/>
</dbReference>
<keyword evidence="2" id="KW-0472">Membrane</keyword>
<dbReference type="InterPro" id="IPR001932">
    <property type="entry name" value="PPM-type_phosphatase-like_dom"/>
</dbReference>
<dbReference type="SMART" id="SM00331">
    <property type="entry name" value="PP2C_SIG"/>
    <property type="match status" value="1"/>
</dbReference>
<dbReference type="PANTHER" id="PTHR43156:SF2">
    <property type="entry name" value="STAGE II SPORULATION PROTEIN E"/>
    <property type="match status" value="1"/>
</dbReference>
<evidence type="ECO:0000256" key="2">
    <source>
        <dbReference type="SAM" id="Phobius"/>
    </source>
</evidence>
<evidence type="ECO:0000313" key="4">
    <source>
        <dbReference type="EMBL" id="CBG71535.1"/>
    </source>
</evidence>
<dbReference type="InterPro" id="IPR052016">
    <property type="entry name" value="Bact_Sigma-Reg"/>
</dbReference>
<keyword evidence="2" id="KW-1133">Transmembrane helix</keyword>
<dbReference type="Gene3D" id="3.60.40.10">
    <property type="entry name" value="PPM-type phosphatase domain"/>
    <property type="match status" value="1"/>
</dbReference>
<evidence type="ECO:0000313" key="5">
    <source>
        <dbReference type="Proteomes" id="UP000001444"/>
    </source>
</evidence>
<dbReference type="EMBL" id="FN554889">
    <property type="protein sequence ID" value="CBG71535.1"/>
    <property type="molecule type" value="Genomic_DNA"/>
</dbReference>
<dbReference type="PANTHER" id="PTHR43156">
    <property type="entry name" value="STAGE II SPORULATION PROTEIN E-RELATED"/>
    <property type="match status" value="1"/>
</dbReference>